<proteinExistence type="predicted"/>
<dbReference type="SMART" id="SM00580">
    <property type="entry name" value="PUG"/>
    <property type="match status" value="1"/>
</dbReference>
<dbReference type="GO" id="GO:0050832">
    <property type="term" value="P:defense response to fungus"/>
    <property type="evidence" value="ECO:0007669"/>
    <property type="project" value="TreeGrafter"/>
</dbReference>
<dbReference type="CDD" id="cd09212">
    <property type="entry name" value="PUB"/>
    <property type="match status" value="1"/>
</dbReference>
<dbReference type="InterPro" id="IPR018997">
    <property type="entry name" value="PUB_domain"/>
</dbReference>
<keyword evidence="2" id="KW-0833">Ubl conjugation pathway</keyword>
<evidence type="ECO:0000313" key="7">
    <source>
        <dbReference type="Proteomes" id="UP001154282"/>
    </source>
</evidence>
<dbReference type="CDD" id="cd16119">
    <property type="entry name" value="UBX_UBXN6"/>
    <property type="match status" value="1"/>
</dbReference>
<evidence type="ECO:0000256" key="1">
    <source>
        <dbReference type="ARBA" id="ARBA00004170"/>
    </source>
</evidence>
<evidence type="ECO:0000256" key="2">
    <source>
        <dbReference type="ARBA" id="ARBA00022786"/>
    </source>
</evidence>
<dbReference type="Gene3D" id="3.10.20.90">
    <property type="entry name" value="Phosphatidylinositol 3-kinase Catalytic Subunit, Chain A, domain 1"/>
    <property type="match status" value="1"/>
</dbReference>
<accession>A0AAV0LDI1</accession>
<evidence type="ECO:0000256" key="4">
    <source>
        <dbReference type="SAM" id="MobiDB-lite"/>
    </source>
</evidence>
<evidence type="ECO:0000259" key="5">
    <source>
        <dbReference type="Pfam" id="PF09409"/>
    </source>
</evidence>
<dbReference type="SUPFAM" id="SSF54236">
    <property type="entry name" value="Ubiquitin-like"/>
    <property type="match status" value="1"/>
</dbReference>
<dbReference type="PANTHER" id="PTHR47694:SF1">
    <property type="entry name" value="PLANT UBX DOMAIN-CONTAINING PROTEIN 2"/>
    <property type="match status" value="1"/>
</dbReference>
<dbReference type="AlphaFoldDB" id="A0AAV0LDI1"/>
<dbReference type="InterPro" id="IPR029071">
    <property type="entry name" value="Ubiquitin-like_domsf"/>
</dbReference>
<reference evidence="6" key="1">
    <citation type="submission" date="2022-08" db="EMBL/GenBank/DDBJ databases">
        <authorList>
            <person name="Gutierrez-Valencia J."/>
        </authorList>
    </citation>
    <scope>NUCLEOTIDE SEQUENCE</scope>
</reference>
<dbReference type="InterPro" id="IPR036339">
    <property type="entry name" value="PUB-like_dom_sf"/>
</dbReference>
<gene>
    <name evidence="6" type="ORF">LITE_LOCUS23187</name>
</gene>
<feature type="domain" description="PUB" evidence="5">
    <location>
        <begin position="207"/>
        <end position="268"/>
    </location>
</feature>
<dbReference type="PANTHER" id="PTHR47694">
    <property type="entry name" value="PLANT UBX DOMAIN-CONTAINING PROTEIN 2"/>
    <property type="match status" value="1"/>
</dbReference>
<dbReference type="GO" id="GO:0016020">
    <property type="term" value="C:membrane"/>
    <property type="evidence" value="ECO:0007669"/>
    <property type="project" value="UniProtKB-SubCell"/>
</dbReference>
<dbReference type="Proteomes" id="UP001154282">
    <property type="component" value="Unassembled WGS sequence"/>
</dbReference>
<protein>
    <recommendedName>
        <fullName evidence="5">PUB domain-containing protein</fullName>
    </recommendedName>
</protein>
<dbReference type="FunFam" id="3.10.20.90:FF:000185">
    <property type="entry name" value="UBX domain-containing protein 6"/>
    <property type="match status" value="1"/>
</dbReference>
<feature type="compositionally biased region" description="Polar residues" evidence="4">
    <location>
        <begin position="15"/>
        <end position="25"/>
    </location>
</feature>
<feature type="region of interest" description="Disordered" evidence="4">
    <location>
        <begin position="1"/>
        <end position="113"/>
    </location>
</feature>
<sequence length="494" mass="53901">MDDVKDKFKGFMKKVNTQLSSSSSPGKFKGQGQVLGGSSSSASPNSVYARYSQPPVNRKPSTNPSSISSSPSLNSKPSTQKSHVPDHSCKPTSVASSSFTPNPNPADGFDPFGSLITSSERSKNGYSLNVFECPICGQGFRSEEEVSAHVESCVSLSVKAVPVTSGDGNAVSDGKTDEIEQDSAGGFSDEACVATYLSGKPAEGSKEVVRKLLGNIVKEPKNVKFRRVRMGNPKIREAVTEVAGGLELLEFVGFELKEESGEMWAVMADAPGEEQIGLINQVISFLEPRKEETVQLIKEDGDTKPSVATVEEEQRIEQTKIDRQIKVFLAVPENVAARIELPESFYSLSASELKREADMRKKKLAESQLLIPKSYREKQAKTARTKYRRTIIRIQFPDAVVLQGVFAPWEPTTALYAFVSSALKDSSLEFELLHPVLVKRRVIPHSAETGERSITLADEDLVPSALIKFRPVETDSSVFTGLSNDLLEISKPMT</sequence>
<keyword evidence="3" id="KW-0472">Membrane</keyword>
<name>A0AAV0LDI1_9ROSI</name>
<keyword evidence="7" id="KW-1185">Reference proteome</keyword>
<evidence type="ECO:0000313" key="6">
    <source>
        <dbReference type="EMBL" id="CAI0431854.1"/>
    </source>
</evidence>
<dbReference type="Pfam" id="PF09409">
    <property type="entry name" value="PUB"/>
    <property type="match status" value="1"/>
</dbReference>
<comment type="subcellular location">
    <subcellularLocation>
        <location evidence="1">Membrane</location>
        <topology evidence="1">Peripheral membrane protein</topology>
    </subcellularLocation>
</comment>
<feature type="compositionally biased region" description="Low complexity" evidence="4">
    <location>
        <begin position="59"/>
        <end position="79"/>
    </location>
</feature>
<dbReference type="Gene3D" id="1.20.58.2190">
    <property type="match status" value="1"/>
</dbReference>
<evidence type="ECO:0000256" key="3">
    <source>
        <dbReference type="ARBA" id="ARBA00023136"/>
    </source>
</evidence>
<organism evidence="6 7">
    <name type="scientific">Linum tenue</name>
    <dbReference type="NCBI Taxonomy" id="586396"/>
    <lineage>
        <taxon>Eukaryota</taxon>
        <taxon>Viridiplantae</taxon>
        <taxon>Streptophyta</taxon>
        <taxon>Embryophyta</taxon>
        <taxon>Tracheophyta</taxon>
        <taxon>Spermatophyta</taxon>
        <taxon>Magnoliopsida</taxon>
        <taxon>eudicotyledons</taxon>
        <taxon>Gunneridae</taxon>
        <taxon>Pentapetalae</taxon>
        <taxon>rosids</taxon>
        <taxon>fabids</taxon>
        <taxon>Malpighiales</taxon>
        <taxon>Linaceae</taxon>
        <taxon>Linum</taxon>
    </lineage>
</organism>
<dbReference type="SUPFAM" id="SSF143503">
    <property type="entry name" value="PUG domain-like"/>
    <property type="match status" value="1"/>
</dbReference>
<comment type="caution">
    <text evidence="6">The sequence shown here is derived from an EMBL/GenBank/DDBJ whole genome shotgun (WGS) entry which is preliminary data.</text>
</comment>
<feature type="compositionally biased region" description="Polar residues" evidence="4">
    <location>
        <begin position="90"/>
        <end position="101"/>
    </location>
</feature>
<dbReference type="EMBL" id="CAMGYJ010000006">
    <property type="protein sequence ID" value="CAI0431854.1"/>
    <property type="molecule type" value="Genomic_DNA"/>
</dbReference>